<evidence type="ECO:0000256" key="12">
    <source>
        <dbReference type="ARBA" id="ARBA00022691"/>
    </source>
</evidence>
<dbReference type="EC" id="2.1.1.13" evidence="6"/>
<gene>
    <name evidence="24" type="primary">metH</name>
    <name evidence="24" type="ORF">AULFYP135_00706</name>
</gene>
<evidence type="ECO:0000256" key="15">
    <source>
        <dbReference type="ARBA" id="ARBA00023167"/>
    </source>
</evidence>
<dbReference type="Gene3D" id="3.40.50.280">
    <property type="entry name" value="Cobalamin-binding domain"/>
    <property type="match status" value="1"/>
</dbReference>
<dbReference type="GO" id="GO:0031419">
    <property type="term" value="F:cobalamin binding"/>
    <property type="evidence" value="ECO:0007669"/>
    <property type="project" value="UniProtKB-KW"/>
</dbReference>
<feature type="domain" description="Hcy-binding" evidence="20">
    <location>
        <begin position="1"/>
        <end position="283"/>
    </location>
</feature>
<dbReference type="PANTHER" id="PTHR45833:SF1">
    <property type="entry name" value="METHIONINE SYNTHASE"/>
    <property type="match status" value="1"/>
</dbReference>
<evidence type="ECO:0000256" key="4">
    <source>
        <dbReference type="ARBA" id="ARBA00005178"/>
    </source>
</evidence>
<dbReference type="InterPro" id="IPR000489">
    <property type="entry name" value="Pterin-binding_dom"/>
</dbReference>
<dbReference type="Pfam" id="PF00809">
    <property type="entry name" value="Pterin_bind"/>
    <property type="match status" value="1"/>
</dbReference>
<keyword evidence="8 19" id="KW-0489">Methyltransferase</keyword>
<dbReference type="PROSITE" id="PS51332">
    <property type="entry name" value="B12_BINDING"/>
    <property type="match status" value="1"/>
</dbReference>
<dbReference type="InterPro" id="IPR006158">
    <property type="entry name" value="Cobalamin-bd"/>
</dbReference>
<evidence type="ECO:0000256" key="10">
    <source>
        <dbReference type="ARBA" id="ARBA00022628"/>
    </source>
</evidence>
<evidence type="ECO:0000256" key="8">
    <source>
        <dbReference type="ARBA" id="ARBA00022603"/>
    </source>
</evidence>
<feature type="binding site" evidence="19">
    <location>
        <position position="203"/>
    </location>
    <ligand>
        <name>Zn(2+)</name>
        <dbReference type="ChEBI" id="CHEBI:29105"/>
    </ligand>
</feature>
<dbReference type="Gene3D" id="3.20.20.20">
    <property type="entry name" value="Dihydropteroate synthase-like"/>
    <property type="match status" value="1"/>
</dbReference>
<evidence type="ECO:0000256" key="5">
    <source>
        <dbReference type="ARBA" id="ARBA00010398"/>
    </source>
</evidence>
<comment type="cofactor">
    <cofactor evidence="2 19">
        <name>Zn(2+)</name>
        <dbReference type="ChEBI" id="CHEBI:29105"/>
    </cofactor>
</comment>
<dbReference type="SUPFAM" id="SSF52242">
    <property type="entry name" value="Cobalamin (vitamin B12)-binding domain"/>
    <property type="match status" value="1"/>
</dbReference>
<dbReference type="Gene3D" id="3.20.20.330">
    <property type="entry name" value="Homocysteine-binding-like domain"/>
    <property type="match status" value="1"/>
</dbReference>
<evidence type="ECO:0000256" key="1">
    <source>
        <dbReference type="ARBA" id="ARBA00001700"/>
    </source>
</evidence>
<dbReference type="GO" id="GO:0050667">
    <property type="term" value="P:homocysteine metabolic process"/>
    <property type="evidence" value="ECO:0007669"/>
    <property type="project" value="TreeGrafter"/>
</dbReference>
<keyword evidence="10" id="KW-0846">Cobalamin</keyword>
<evidence type="ECO:0000256" key="11">
    <source>
        <dbReference type="ARBA" id="ARBA00022679"/>
    </source>
</evidence>
<evidence type="ECO:0000256" key="13">
    <source>
        <dbReference type="ARBA" id="ARBA00022723"/>
    </source>
</evidence>
<evidence type="ECO:0000256" key="14">
    <source>
        <dbReference type="ARBA" id="ARBA00022833"/>
    </source>
</evidence>
<evidence type="ECO:0000313" key="24">
    <source>
        <dbReference type="EMBL" id="VYS86975.1"/>
    </source>
</evidence>
<dbReference type="GO" id="GO:0046653">
    <property type="term" value="P:tetrahydrofolate metabolic process"/>
    <property type="evidence" value="ECO:0007669"/>
    <property type="project" value="TreeGrafter"/>
</dbReference>
<comment type="pathway">
    <text evidence="4">Amino-acid biosynthesis; L-methionine biosynthesis via de novo pathway; L-methionine from L-homocysteine (MetH route): step 1/1.</text>
</comment>
<evidence type="ECO:0000256" key="9">
    <source>
        <dbReference type="ARBA" id="ARBA00022605"/>
    </source>
</evidence>
<dbReference type="PROSITE" id="PS51337">
    <property type="entry name" value="B12_BINDING_NTER"/>
    <property type="match status" value="1"/>
</dbReference>
<dbReference type="AlphaFoldDB" id="A0A6N2S524"/>
<name>A0A6N2S524_9FIRM</name>
<dbReference type="EMBL" id="CACRSL010000003">
    <property type="protein sequence ID" value="VYS86975.1"/>
    <property type="molecule type" value="Genomic_DNA"/>
</dbReference>
<feature type="domain" description="B12-binding" evidence="22">
    <location>
        <begin position="667"/>
        <end position="787"/>
    </location>
</feature>
<dbReference type="Pfam" id="PF02574">
    <property type="entry name" value="S-methyl_trans"/>
    <property type="match status" value="1"/>
</dbReference>
<dbReference type="GO" id="GO:0008705">
    <property type="term" value="F:methionine synthase activity"/>
    <property type="evidence" value="ECO:0007669"/>
    <property type="project" value="UniProtKB-EC"/>
</dbReference>
<evidence type="ECO:0000256" key="6">
    <source>
        <dbReference type="ARBA" id="ARBA00012032"/>
    </source>
</evidence>
<dbReference type="NCBIfam" id="NF005719">
    <property type="entry name" value="PRK07535.1"/>
    <property type="match status" value="1"/>
</dbReference>
<dbReference type="Pfam" id="PF02607">
    <property type="entry name" value="B12-binding_2"/>
    <property type="match status" value="1"/>
</dbReference>
<evidence type="ECO:0000256" key="17">
    <source>
        <dbReference type="ARBA" id="ARBA00025552"/>
    </source>
</evidence>
<dbReference type="InterPro" id="IPR036724">
    <property type="entry name" value="Cobalamin-bd_sf"/>
</dbReference>
<dbReference type="PROSITE" id="PS50972">
    <property type="entry name" value="PTERIN_BINDING"/>
    <property type="match status" value="1"/>
</dbReference>
<feature type="binding site" evidence="19">
    <location>
        <position position="269"/>
    </location>
    <ligand>
        <name>Zn(2+)</name>
        <dbReference type="ChEBI" id="CHEBI:29105"/>
    </ligand>
</feature>
<dbReference type="SMART" id="SM01018">
    <property type="entry name" value="B12-binding_2"/>
    <property type="match status" value="1"/>
</dbReference>
<protein>
    <recommendedName>
        <fullName evidence="7">Methionine synthase</fullName>
        <ecNumber evidence="6">2.1.1.13</ecNumber>
    </recommendedName>
    <alternativeName>
        <fullName evidence="18">5-methyltetrahydrofolate--homocysteine methyltransferase</fullName>
    </alternativeName>
</protein>
<keyword evidence="12" id="KW-0949">S-adenosyl-L-methionine</keyword>
<evidence type="ECO:0000259" key="20">
    <source>
        <dbReference type="PROSITE" id="PS50970"/>
    </source>
</evidence>
<feature type="domain" description="B12-binding N-terminal" evidence="23">
    <location>
        <begin position="572"/>
        <end position="665"/>
    </location>
</feature>
<keyword evidence="14 19" id="KW-0862">Zinc</keyword>
<dbReference type="InterPro" id="IPR036589">
    <property type="entry name" value="HCY_dom_sf"/>
</dbReference>
<evidence type="ECO:0000259" key="22">
    <source>
        <dbReference type="PROSITE" id="PS51332"/>
    </source>
</evidence>
<reference evidence="24" key="1">
    <citation type="submission" date="2019-11" db="EMBL/GenBank/DDBJ databases">
        <authorList>
            <person name="Feng L."/>
        </authorList>
    </citation>
    <scope>NUCLEOTIDE SEQUENCE</scope>
    <source>
        <strain evidence="24">AundefinedLFYP135</strain>
    </source>
</reference>
<comment type="catalytic activity">
    <reaction evidence="1">
        <text>(6S)-5-methyl-5,6,7,8-tetrahydrofolate + L-homocysteine = (6S)-5,6,7,8-tetrahydrofolate + L-methionine</text>
        <dbReference type="Rhea" id="RHEA:11172"/>
        <dbReference type="ChEBI" id="CHEBI:18608"/>
        <dbReference type="ChEBI" id="CHEBI:57453"/>
        <dbReference type="ChEBI" id="CHEBI:57844"/>
        <dbReference type="ChEBI" id="CHEBI:58199"/>
        <dbReference type="EC" id="2.1.1.13"/>
    </reaction>
</comment>
<dbReference type="InterPro" id="IPR003726">
    <property type="entry name" value="HCY_dom"/>
</dbReference>
<dbReference type="GO" id="GO:0005829">
    <property type="term" value="C:cytosol"/>
    <property type="evidence" value="ECO:0007669"/>
    <property type="project" value="TreeGrafter"/>
</dbReference>
<dbReference type="InterPro" id="IPR050554">
    <property type="entry name" value="Met_Synthase/Corrinoid"/>
</dbReference>
<dbReference type="GO" id="GO:0032259">
    <property type="term" value="P:methylation"/>
    <property type="evidence" value="ECO:0007669"/>
    <property type="project" value="UniProtKB-KW"/>
</dbReference>
<evidence type="ECO:0000256" key="3">
    <source>
        <dbReference type="ARBA" id="ARBA00001956"/>
    </source>
</evidence>
<proteinExistence type="inferred from homology"/>
<dbReference type="InterPro" id="IPR003759">
    <property type="entry name" value="Cbl-bd_cap"/>
</dbReference>
<accession>A0A6N2S524</accession>
<evidence type="ECO:0000259" key="23">
    <source>
        <dbReference type="PROSITE" id="PS51337"/>
    </source>
</evidence>
<dbReference type="Pfam" id="PF02310">
    <property type="entry name" value="B12-binding"/>
    <property type="match status" value="1"/>
</dbReference>
<keyword evidence="13 19" id="KW-0479">Metal-binding</keyword>
<dbReference type="SUPFAM" id="SSF47644">
    <property type="entry name" value="Methionine synthase domain"/>
    <property type="match status" value="1"/>
</dbReference>
<evidence type="ECO:0000256" key="16">
    <source>
        <dbReference type="ARBA" id="ARBA00023285"/>
    </source>
</evidence>
<evidence type="ECO:0000256" key="19">
    <source>
        <dbReference type="PROSITE-ProRule" id="PRU00333"/>
    </source>
</evidence>
<comment type="cofactor">
    <cofactor evidence="3">
        <name>methylcob(III)alamin</name>
        <dbReference type="ChEBI" id="CHEBI:28115"/>
    </cofactor>
</comment>
<dbReference type="UniPathway" id="UPA00051">
    <property type="reaction ID" value="UER00081"/>
</dbReference>
<evidence type="ECO:0000256" key="2">
    <source>
        <dbReference type="ARBA" id="ARBA00001947"/>
    </source>
</evidence>
<evidence type="ECO:0000256" key="18">
    <source>
        <dbReference type="ARBA" id="ARBA00031040"/>
    </source>
</evidence>
<sequence length="787" mass="83665">MNRTKQLFSQPLLLDGAMGTMLLKHGLKTGERPELLCLTAPDAIEQIHRDYFAAGAQVVYTNTFGASGLKLQGSGHTPDQVIPAAVAIARKAAADFGGLVALDIGPLGELLEPMGTLPFEAAYGQFREQILAGASGADLIVIETMTDLQEMRAALLAAKENSPLPVFCSMSFDEGGRTFTGCDVRAMALTLEGMGADAIGINCSLGPFEIYPIAQELAQWTNLPLLIKANAGLPAVENGETVYKIGPEEYARGMARFLDLGASILGGCCGTDPRYIAALREAVAGRSPASRQKVIRSAVCSPSQVVELDRARIVGERINPTGKPAMKQALLDGDSSYLARQGIQQAEAGAHLLDVNVGLPGLDEAAAMKQAVKALQEVLDLPLVLDSSSPAALEAALRVYCGRAVINSVSGKEESMAQVFPLARKYGAMVIGLTLDENGIPSSARERLAVAKKIRDRALSYGIPEERLLIDCLTLTVSSGQHNATETLEAAALVKRELGLKTILGVSNISFGLPAREALNQAFLSMALGRGLDIAILNPNNKGMMDAFFASATLTGQDTSCAAFLSRFAGESETKPLPSGQDMEIGHAIARGLRAQAREACLRLLSSLPPMEIVNRHLIPVLDQVGRDYEEGRIFLPQLIQSAEAAKSAFELLKETLAKKGPQTHSKGAILLATVEGDIHDIGKNIVKVVLENYGYTILDLGKDVPPAAVVQAAKERDIRLVGLSALMTTTVPSMEKTIRLLRQELPQCKVMVGGAVLTAEYAKSIGADFYAADAQQSVQFARQVLG</sequence>
<organism evidence="24">
    <name type="scientific">uncultured Anaerotruncus sp</name>
    <dbReference type="NCBI Taxonomy" id="905011"/>
    <lineage>
        <taxon>Bacteria</taxon>
        <taxon>Bacillati</taxon>
        <taxon>Bacillota</taxon>
        <taxon>Clostridia</taxon>
        <taxon>Eubacteriales</taxon>
        <taxon>Oscillospiraceae</taxon>
        <taxon>Anaerotruncus</taxon>
        <taxon>environmental samples</taxon>
    </lineage>
</organism>
<dbReference type="SUPFAM" id="SSF51717">
    <property type="entry name" value="Dihydropteroate synthetase-like"/>
    <property type="match status" value="1"/>
</dbReference>
<dbReference type="GO" id="GO:0046872">
    <property type="term" value="F:metal ion binding"/>
    <property type="evidence" value="ECO:0007669"/>
    <property type="project" value="UniProtKB-KW"/>
</dbReference>
<feature type="domain" description="Pterin-binding" evidence="21">
    <location>
        <begin position="311"/>
        <end position="555"/>
    </location>
</feature>
<dbReference type="PANTHER" id="PTHR45833">
    <property type="entry name" value="METHIONINE SYNTHASE"/>
    <property type="match status" value="1"/>
</dbReference>
<evidence type="ECO:0000259" key="21">
    <source>
        <dbReference type="PROSITE" id="PS50972"/>
    </source>
</evidence>
<keyword evidence="9" id="KW-0028">Amino-acid biosynthesis</keyword>
<comment type="function">
    <text evidence="17">Catalyzes the transfer of a methyl group from methyl-cobalamin to homocysteine, yielding enzyme-bound cob(I)alamin and methionine. Subsequently, remethylates the cofactor using methyltetrahydrofolate.</text>
</comment>
<evidence type="ECO:0000256" key="7">
    <source>
        <dbReference type="ARBA" id="ARBA00013998"/>
    </source>
</evidence>
<keyword evidence="11 19" id="KW-0808">Transferase</keyword>
<dbReference type="InterPro" id="IPR011005">
    <property type="entry name" value="Dihydropteroate_synth-like_sf"/>
</dbReference>
<dbReference type="SUPFAM" id="SSF82282">
    <property type="entry name" value="Homocysteine S-methyltransferase"/>
    <property type="match status" value="1"/>
</dbReference>
<dbReference type="InterPro" id="IPR017215">
    <property type="entry name" value="MetH_bac"/>
</dbReference>
<dbReference type="PIRSF" id="PIRSF037472">
    <property type="entry name" value="DHPS_mtfrase"/>
    <property type="match status" value="1"/>
</dbReference>
<keyword evidence="16" id="KW-0170">Cobalt</keyword>
<dbReference type="Gene3D" id="1.10.1240.10">
    <property type="entry name" value="Methionine synthase domain"/>
    <property type="match status" value="1"/>
</dbReference>
<feature type="binding site" evidence="19">
    <location>
        <position position="268"/>
    </location>
    <ligand>
        <name>Zn(2+)</name>
        <dbReference type="ChEBI" id="CHEBI:29105"/>
    </ligand>
</feature>
<comment type="similarity">
    <text evidence="5">Belongs to the vitamin-B12 dependent methionine synthase family.</text>
</comment>
<dbReference type="PROSITE" id="PS50970">
    <property type="entry name" value="HCY"/>
    <property type="match status" value="1"/>
</dbReference>
<dbReference type="InterPro" id="IPR036594">
    <property type="entry name" value="Meth_synthase_dom"/>
</dbReference>
<keyword evidence="15" id="KW-0486">Methionine biosynthesis</keyword>